<evidence type="ECO:0000256" key="1">
    <source>
        <dbReference type="SAM" id="Phobius"/>
    </source>
</evidence>
<dbReference type="Pfam" id="PF00535">
    <property type="entry name" value="Glycos_transf_2"/>
    <property type="match status" value="1"/>
</dbReference>
<dbReference type="SUPFAM" id="SSF53448">
    <property type="entry name" value="Nucleotide-diphospho-sugar transferases"/>
    <property type="match status" value="1"/>
</dbReference>
<gene>
    <name evidence="3" type="ORF">ABID28_000064</name>
</gene>
<proteinExistence type="predicted"/>
<reference evidence="3 4" key="1">
    <citation type="submission" date="2024-06" db="EMBL/GenBank/DDBJ databases">
        <title>Genomic Encyclopedia of Type Strains, Phase IV (KMG-IV): sequencing the most valuable type-strain genomes for metagenomic binning, comparative biology and taxonomic classification.</title>
        <authorList>
            <person name="Goeker M."/>
        </authorList>
    </citation>
    <scope>NUCLEOTIDE SEQUENCE [LARGE SCALE GENOMIC DNA]</scope>
    <source>
        <strain evidence="3 4">DSM 28302</strain>
    </source>
</reference>
<protein>
    <submittedName>
        <fullName evidence="3">Glucosyltransferase</fullName>
        <ecNumber evidence="3">2.4.1.-</ecNumber>
    </submittedName>
</protein>
<evidence type="ECO:0000313" key="3">
    <source>
        <dbReference type="EMBL" id="MET3633434.1"/>
    </source>
</evidence>
<dbReference type="Proteomes" id="UP001549037">
    <property type="component" value="Unassembled WGS sequence"/>
</dbReference>
<evidence type="ECO:0000259" key="2">
    <source>
        <dbReference type="Pfam" id="PF00535"/>
    </source>
</evidence>
<dbReference type="InterPro" id="IPR001173">
    <property type="entry name" value="Glyco_trans_2-like"/>
</dbReference>
<organism evidence="3 4">
    <name type="scientific">Streptococcus porcorum</name>
    <dbReference type="NCBI Taxonomy" id="701526"/>
    <lineage>
        <taxon>Bacteria</taxon>
        <taxon>Bacillati</taxon>
        <taxon>Bacillota</taxon>
        <taxon>Bacilli</taxon>
        <taxon>Lactobacillales</taxon>
        <taxon>Streptococcaceae</taxon>
        <taxon>Streptococcus</taxon>
    </lineage>
</organism>
<sequence>MIFEKDLQEWYNGVAIERWKRDKREMEKLSIVVPCYNEESTIRSFLAETQKVEEILRDQLIFDYIFVNDGSTDNTLPVLRQVSEENVNVHYLSFSRNFGKEAGLLAGLEAADGDYVTVMDVDLQDPPELLVEMYAKIKEGYDVVGTRRGDRTGEPPIRSFFAKAFYRLINAVSDTEMVDGARDFRLMTRQVVDSILELGEVNRFSKGLFAWVGYDVTYISYKNRERVAGETSWNFWSLLRYSIDGFINFSEAPLNLAMWSGLGFFFLSILGILFVVIRKLTIGGSVTGWASLVSIILFIGGLQLLSLGIIGKYIAKIFLEVKKRPVYIIKEKG</sequence>
<feature type="transmembrane region" description="Helical" evidence="1">
    <location>
        <begin position="256"/>
        <end position="277"/>
    </location>
</feature>
<dbReference type="InterPro" id="IPR029044">
    <property type="entry name" value="Nucleotide-diphossugar_trans"/>
</dbReference>
<feature type="transmembrane region" description="Helical" evidence="1">
    <location>
        <begin position="289"/>
        <end position="315"/>
    </location>
</feature>
<comment type="caution">
    <text evidence="3">The sequence shown here is derived from an EMBL/GenBank/DDBJ whole genome shotgun (WGS) entry which is preliminary data.</text>
</comment>
<keyword evidence="1" id="KW-0472">Membrane</keyword>
<dbReference type="EMBL" id="JBEPLN010000001">
    <property type="protein sequence ID" value="MET3633434.1"/>
    <property type="molecule type" value="Genomic_DNA"/>
</dbReference>
<dbReference type="Gene3D" id="3.90.550.10">
    <property type="entry name" value="Spore Coat Polysaccharide Biosynthesis Protein SpsA, Chain A"/>
    <property type="match status" value="1"/>
</dbReference>
<keyword evidence="4" id="KW-1185">Reference proteome</keyword>
<evidence type="ECO:0000313" key="4">
    <source>
        <dbReference type="Proteomes" id="UP001549037"/>
    </source>
</evidence>
<keyword evidence="1" id="KW-1133">Transmembrane helix</keyword>
<keyword evidence="3" id="KW-0808">Transferase</keyword>
<keyword evidence="1" id="KW-0812">Transmembrane</keyword>
<dbReference type="InterPro" id="IPR050256">
    <property type="entry name" value="Glycosyltransferase_2"/>
</dbReference>
<accession>A0ABV2JCF9</accession>
<keyword evidence="3" id="KW-0328">Glycosyltransferase</keyword>
<dbReference type="EC" id="2.4.1.-" evidence="3"/>
<dbReference type="CDD" id="cd04187">
    <property type="entry name" value="DPM1_like_bac"/>
    <property type="match status" value="1"/>
</dbReference>
<dbReference type="PANTHER" id="PTHR48090:SF8">
    <property type="entry name" value="GLYCOSYLTRANSFERASE CSBB-RELATED"/>
    <property type="match status" value="1"/>
</dbReference>
<name>A0ABV2JCF9_9STRE</name>
<dbReference type="GO" id="GO:0016757">
    <property type="term" value="F:glycosyltransferase activity"/>
    <property type="evidence" value="ECO:0007669"/>
    <property type="project" value="UniProtKB-KW"/>
</dbReference>
<feature type="domain" description="Glycosyltransferase 2-like" evidence="2">
    <location>
        <begin position="30"/>
        <end position="195"/>
    </location>
</feature>
<dbReference type="PANTHER" id="PTHR48090">
    <property type="entry name" value="UNDECAPRENYL-PHOSPHATE 4-DEOXY-4-FORMAMIDO-L-ARABINOSE TRANSFERASE-RELATED"/>
    <property type="match status" value="1"/>
</dbReference>